<evidence type="ECO:0000313" key="4">
    <source>
        <dbReference type="Proteomes" id="UP001501207"/>
    </source>
</evidence>
<evidence type="ECO:0000256" key="1">
    <source>
        <dbReference type="ARBA" id="ARBA00007665"/>
    </source>
</evidence>
<dbReference type="Pfam" id="PF01205">
    <property type="entry name" value="Impact_N"/>
    <property type="match status" value="1"/>
</dbReference>
<feature type="domain" description="Impact N-terminal" evidence="2">
    <location>
        <begin position="20"/>
        <end position="125"/>
    </location>
</feature>
<organism evidence="3 4">
    <name type="scientific">Compostibacter hankyongensis</name>
    <dbReference type="NCBI Taxonomy" id="1007089"/>
    <lineage>
        <taxon>Bacteria</taxon>
        <taxon>Pseudomonadati</taxon>
        <taxon>Bacteroidota</taxon>
        <taxon>Chitinophagia</taxon>
        <taxon>Chitinophagales</taxon>
        <taxon>Chitinophagaceae</taxon>
        <taxon>Compostibacter</taxon>
    </lineage>
</organism>
<gene>
    <name evidence="3" type="ORF">GCM10023143_28970</name>
</gene>
<evidence type="ECO:0000313" key="3">
    <source>
        <dbReference type="EMBL" id="GAA4317088.1"/>
    </source>
</evidence>
<protein>
    <submittedName>
        <fullName evidence="3">IMPACT family protein</fullName>
    </submittedName>
</protein>
<evidence type="ECO:0000259" key="2">
    <source>
        <dbReference type="Pfam" id="PF01205"/>
    </source>
</evidence>
<proteinExistence type="inferred from homology"/>
<sequence>METHSYLTIERNAEAEFKDRGSRFLAFAFPVSTPEAVKERLQSVRKEHPKASHHCFAYRLGTEGLLFRVSDAGEPSGTAGKPILGQIDRRGLTDVLVTVVRYFGGTLLGVPGLIQAYRSAAALALQLTPAVRKQIEETCELQFDYTTLNQVLQTVRQYRCSIQQQELQLFCSLRIGIPVNKLQDCLKDLKGIPNLEIAFRLKEGV</sequence>
<dbReference type="PANTHER" id="PTHR16301">
    <property type="entry name" value="IMPACT-RELATED"/>
    <property type="match status" value="1"/>
</dbReference>
<comment type="similarity">
    <text evidence="1">Belongs to the IMPACT family.</text>
</comment>
<dbReference type="InterPro" id="IPR023582">
    <property type="entry name" value="Impact"/>
</dbReference>
<accession>A0ABP8G436</accession>
<keyword evidence="4" id="KW-1185">Reference proteome</keyword>
<dbReference type="InterPro" id="IPR036956">
    <property type="entry name" value="Impact_N_sf"/>
</dbReference>
<dbReference type="InterPro" id="IPR001498">
    <property type="entry name" value="Impact_N"/>
</dbReference>
<reference evidence="4" key="1">
    <citation type="journal article" date="2019" name="Int. J. Syst. Evol. Microbiol.">
        <title>The Global Catalogue of Microorganisms (GCM) 10K type strain sequencing project: providing services to taxonomists for standard genome sequencing and annotation.</title>
        <authorList>
            <consortium name="The Broad Institute Genomics Platform"/>
            <consortium name="The Broad Institute Genome Sequencing Center for Infectious Disease"/>
            <person name="Wu L."/>
            <person name="Ma J."/>
        </authorList>
    </citation>
    <scope>NUCLEOTIDE SEQUENCE [LARGE SCALE GENOMIC DNA]</scope>
    <source>
        <strain evidence="4">JCM 17664</strain>
    </source>
</reference>
<dbReference type="RefSeq" id="WP_344980595.1">
    <property type="nucleotide sequence ID" value="NZ_BAABFN010000019.1"/>
</dbReference>
<comment type="caution">
    <text evidence="3">The sequence shown here is derived from an EMBL/GenBank/DDBJ whole genome shotgun (WGS) entry which is preliminary data.</text>
</comment>
<dbReference type="SUPFAM" id="SSF54211">
    <property type="entry name" value="Ribosomal protein S5 domain 2-like"/>
    <property type="match status" value="1"/>
</dbReference>
<name>A0ABP8G436_9BACT</name>
<dbReference type="InterPro" id="IPR020568">
    <property type="entry name" value="Ribosomal_Su5_D2-typ_SF"/>
</dbReference>
<dbReference type="PANTHER" id="PTHR16301:SF20">
    <property type="entry name" value="IMPACT FAMILY MEMBER YIGZ"/>
    <property type="match status" value="1"/>
</dbReference>
<dbReference type="Gene3D" id="3.30.230.30">
    <property type="entry name" value="Impact, N-terminal domain"/>
    <property type="match status" value="1"/>
</dbReference>
<dbReference type="EMBL" id="BAABFN010000019">
    <property type="protein sequence ID" value="GAA4317088.1"/>
    <property type="molecule type" value="Genomic_DNA"/>
</dbReference>
<dbReference type="Proteomes" id="UP001501207">
    <property type="component" value="Unassembled WGS sequence"/>
</dbReference>